<dbReference type="EMBL" id="FZOD01000087">
    <property type="protein sequence ID" value="SNT62048.1"/>
    <property type="molecule type" value="Genomic_DNA"/>
</dbReference>
<evidence type="ECO:0000313" key="1">
    <source>
        <dbReference type="EMBL" id="SNT62048.1"/>
    </source>
</evidence>
<organism evidence="1 2">
    <name type="scientific">Streptosporangium subroseum</name>
    <dbReference type="NCBI Taxonomy" id="106412"/>
    <lineage>
        <taxon>Bacteria</taxon>
        <taxon>Bacillati</taxon>
        <taxon>Actinomycetota</taxon>
        <taxon>Actinomycetes</taxon>
        <taxon>Streptosporangiales</taxon>
        <taxon>Streptosporangiaceae</taxon>
        <taxon>Streptosporangium</taxon>
    </lineage>
</organism>
<dbReference type="InterPro" id="IPR036412">
    <property type="entry name" value="HAD-like_sf"/>
</dbReference>
<sequence length="83" mass="8549">MHQDCGRHPVGQAQLGELLGAEPDKAVLIEASDFDMEAAANAGARGTAYANEPGKVESLVRAGADAVIDNMADLATAIRTDAQ</sequence>
<protein>
    <recommendedName>
        <fullName evidence="3">Haloacid dehalogenase superfamily, subfamily IA, variant 3 with third motif having DD or ED</fullName>
    </recommendedName>
</protein>
<dbReference type="InterPro" id="IPR023214">
    <property type="entry name" value="HAD_sf"/>
</dbReference>
<keyword evidence="2" id="KW-1185">Reference proteome</keyword>
<name>A0A239P612_9ACTN</name>
<proteinExistence type="predicted"/>
<evidence type="ECO:0008006" key="3">
    <source>
        <dbReference type="Google" id="ProtNLM"/>
    </source>
</evidence>
<dbReference type="RefSeq" id="WP_089213247.1">
    <property type="nucleotide sequence ID" value="NZ_FZOD01000087.1"/>
</dbReference>
<gene>
    <name evidence="1" type="ORF">SAMN05216276_108719</name>
</gene>
<dbReference type="Gene3D" id="3.40.50.1000">
    <property type="entry name" value="HAD superfamily/HAD-like"/>
    <property type="match status" value="1"/>
</dbReference>
<dbReference type="AlphaFoldDB" id="A0A239P612"/>
<accession>A0A239P612</accession>
<evidence type="ECO:0000313" key="2">
    <source>
        <dbReference type="Proteomes" id="UP000198282"/>
    </source>
</evidence>
<dbReference type="SUPFAM" id="SSF56784">
    <property type="entry name" value="HAD-like"/>
    <property type="match status" value="1"/>
</dbReference>
<dbReference type="Proteomes" id="UP000198282">
    <property type="component" value="Unassembled WGS sequence"/>
</dbReference>
<reference evidence="1 2" key="1">
    <citation type="submission" date="2017-06" db="EMBL/GenBank/DDBJ databases">
        <authorList>
            <person name="Kim H.J."/>
            <person name="Triplett B.A."/>
        </authorList>
    </citation>
    <scope>NUCLEOTIDE SEQUENCE [LARGE SCALE GENOMIC DNA]</scope>
    <source>
        <strain evidence="1 2">CGMCC 4.2132</strain>
    </source>
</reference>